<dbReference type="EMBL" id="JALPTH010000003">
    <property type="protein sequence ID" value="MCK8676743.1"/>
    <property type="molecule type" value="Genomic_DNA"/>
</dbReference>
<evidence type="ECO:0000313" key="2">
    <source>
        <dbReference type="EMBL" id="MCK8676743.1"/>
    </source>
</evidence>
<evidence type="ECO:0008006" key="4">
    <source>
        <dbReference type="Google" id="ProtNLM"/>
    </source>
</evidence>
<sequence length="84" mass="8969">MHADGTMDPLERGTVQRGQLRGRVSDIAWTGVFVILGAWALLGALGAAMGFADSWVYAAAASALLFIAVVVRASALRDRARRRI</sequence>
<evidence type="ECO:0000256" key="1">
    <source>
        <dbReference type="SAM" id="Phobius"/>
    </source>
</evidence>
<keyword evidence="3" id="KW-1185">Reference proteome</keyword>
<evidence type="ECO:0000313" key="3">
    <source>
        <dbReference type="Proteomes" id="UP001522868"/>
    </source>
</evidence>
<feature type="transmembrane region" description="Helical" evidence="1">
    <location>
        <begin position="55"/>
        <end position="75"/>
    </location>
</feature>
<comment type="caution">
    <text evidence="2">The sequence shown here is derived from an EMBL/GenBank/DDBJ whole genome shotgun (WGS) entry which is preliminary data.</text>
</comment>
<name>A0ABT0I5Z9_9ACTN</name>
<reference evidence="2 3" key="1">
    <citation type="submission" date="2022-04" db="EMBL/GenBank/DDBJ databases">
        <title>Streptomyces sp. nov. LCR6-01 isolated from Lichen of Dirinaria sp.</title>
        <authorList>
            <person name="Kanchanasin P."/>
            <person name="Tanasupawat S."/>
            <person name="Phongsopitanun W."/>
        </authorList>
    </citation>
    <scope>NUCLEOTIDE SEQUENCE [LARGE SCALE GENOMIC DNA]</scope>
    <source>
        <strain evidence="2 3">LCR6-01</strain>
    </source>
</reference>
<keyword evidence="1" id="KW-0472">Membrane</keyword>
<gene>
    <name evidence="2" type="ORF">M1O15_04905</name>
</gene>
<keyword evidence="1" id="KW-1133">Transmembrane helix</keyword>
<organism evidence="2 3">
    <name type="scientific">Streptomyces lichenis</name>
    <dbReference type="NCBI Taxonomy" id="2306967"/>
    <lineage>
        <taxon>Bacteria</taxon>
        <taxon>Bacillati</taxon>
        <taxon>Actinomycetota</taxon>
        <taxon>Actinomycetes</taxon>
        <taxon>Kitasatosporales</taxon>
        <taxon>Streptomycetaceae</taxon>
        <taxon>Streptomyces</taxon>
    </lineage>
</organism>
<dbReference type="RefSeq" id="WP_248631954.1">
    <property type="nucleotide sequence ID" value="NZ_JALPTH010000003.1"/>
</dbReference>
<protein>
    <recommendedName>
        <fullName evidence="4">Integral membrane protein</fullName>
    </recommendedName>
</protein>
<proteinExistence type="predicted"/>
<dbReference type="Proteomes" id="UP001522868">
    <property type="component" value="Unassembled WGS sequence"/>
</dbReference>
<accession>A0ABT0I5Z9</accession>
<feature type="transmembrane region" description="Helical" evidence="1">
    <location>
        <begin position="27"/>
        <end position="49"/>
    </location>
</feature>
<keyword evidence="1" id="KW-0812">Transmembrane</keyword>